<feature type="domain" description="ABC transmembrane type-1" evidence="7">
    <location>
        <begin position="32"/>
        <end position="215"/>
    </location>
</feature>
<sequence length="228" mass="24604">MITAFFISGGILLLAQIIHYFQTDSGQYWQYVGQHILMSASTLVIAMVIALPLGYLGSRVKPVASFCTAFAQVLRIIPSLALLFLLIPFIGTGVVPALIALVALALPPLMINTILGFNEVSPTYKEVGLALGMDRRQLRRQIEIPLAMPYILNGIKLALVEIIASATLATYIGAGGLGTLIFIGLGLYDMSYVVIGGVSVALISLLAMLGFDFLIRRVQRNGQDKYSI</sequence>
<dbReference type="PANTHER" id="PTHR30177:SF4">
    <property type="entry name" value="OSMOPROTECTANT IMPORT PERMEASE PROTEIN OSMW"/>
    <property type="match status" value="1"/>
</dbReference>
<reference evidence="8 9" key="1">
    <citation type="submission" date="2023-02" db="EMBL/GenBank/DDBJ databases">
        <title>The predominant lactic acid bacteria and yeasts involved in the spontaneous fermentation of millet during the production of the traditional porridge Hausa koko in Ghana.</title>
        <authorList>
            <person name="Atter A."/>
            <person name="Diaz M."/>
        </authorList>
    </citation>
    <scope>NUCLEOTIDE SEQUENCE [LARGE SCALE GENOMIC DNA]</scope>
    <source>
        <strain evidence="8 9">FI11552</strain>
    </source>
</reference>
<keyword evidence="4 6" id="KW-1133">Transmembrane helix</keyword>
<feature type="transmembrane region" description="Helical" evidence="6">
    <location>
        <begin position="158"/>
        <end position="185"/>
    </location>
</feature>
<dbReference type="Pfam" id="PF00528">
    <property type="entry name" value="BPD_transp_1"/>
    <property type="match status" value="1"/>
</dbReference>
<dbReference type="CDD" id="cd06261">
    <property type="entry name" value="TM_PBP2"/>
    <property type="match status" value="1"/>
</dbReference>
<dbReference type="InterPro" id="IPR000515">
    <property type="entry name" value="MetI-like"/>
</dbReference>
<dbReference type="InterPro" id="IPR035906">
    <property type="entry name" value="MetI-like_sf"/>
</dbReference>
<dbReference type="EMBL" id="JAQSFA010000014">
    <property type="protein sequence ID" value="MEE6701448.1"/>
    <property type="molecule type" value="Genomic_DNA"/>
</dbReference>
<evidence type="ECO:0000256" key="5">
    <source>
        <dbReference type="ARBA" id="ARBA00023136"/>
    </source>
</evidence>
<evidence type="ECO:0000259" key="7">
    <source>
        <dbReference type="PROSITE" id="PS50928"/>
    </source>
</evidence>
<dbReference type="SUPFAM" id="SSF161098">
    <property type="entry name" value="MetI-like"/>
    <property type="match status" value="1"/>
</dbReference>
<keyword evidence="3 6" id="KW-0812">Transmembrane</keyword>
<dbReference type="PROSITE" id="PS50928">
    <property type="entry name" value="ABC_TM1"/>
    <property type="match status" value="1"/>
</dbReference>
<comment type="subcellular location">
    <subcellularLocation>
        <location evidence="6">Cell membrane</location>
        <topology evidence="6">Multi-pass membrane protein</topology>
    </subcellularLocation>
    <subcellularLocation>
        <location evidence="1">Membrane</location>
        <topology evidence="1">Multi-pass membrane protein</topology>
    </subcellularLocation>
</comment>
<keyword evidence="9" id="KW-1185">Reference proteome</keyword>
<organism evidence="8 9">
    <name type="scientific">Limosilactobacillus pontis</name>
    <dbReference type="NCBI Taxonomy" id="35787"/>
    <lineage>
        <taxon>Bacteria</taxon>
        <taxon>Bacillati</taxon>
        <taxon>Bacillota</taxon>
        <taxon>Bacilli</taxon>
        <taxon>Lactobacillales</taxon>
        <taxon>Lactobacillaceae</taxon>
        <taxon>Limosilactobacillus</taxon>
    </lineage>
</organism>
<evidence type="ECO:0000313" key="8">
    <source>
        <dbReference type="EMBL" id="MEE6701448.1"/>
    </source>
</evidence>
<evidence type="ECO:0000256" key="4">
    <source>
        <dbReference type="ARBA" id="ARBA00022989"/>
    </source>
</evidence>
<evidence type="ECO:0000256" key="1">
    <source>
        <dbReference type="ARBA" id="ARBA00004141"/>
    </source>
</evidence>
<evidence type="ECO:0000256" key="6">
    <source>
        <dbReference type="RuleBase" id="RU363032"/>
    </source>
</evidence>
<comment type="caution">
    <text evidence="8">The sequence shown here is derived from an EMBL/GenBank/DDBJ whole genome shotgun (WGS) entry which is preliminary data.</text>
</comment>
<accession>A0ABU7SUD9</accession>
<evidence type="ECO:0000313" key="9">
    <source>
        <dbReference type="Proteomes" id="UP001335665"/>
    </source>
</evidence>
<evidence type="ECO:0000256" key="2">
    <source>
        <dbReference type="ARBA" id="ARBA00022448"/>
    </source>
</evidence>
<feature type="transmembrane region" description="Helical" evidence="6">
    <location>
        <begin position="63"/>
        <end position="87"/>
    </location>
</feature>
<proteinExistence type="inferred from homology"/>
<keyword evidence="5 6" id="KW-0472">Membrane</keyword>
<dbReference type="Gene3D" id="1.10.3720.10">
    <property type="entry name" value="MetI-like"/>
    <property type="match status" value="1"/>
</dbReference>
<comment type="similarity">
    <text evidence="6">Belongs to the binding-protein-dependent transport system permease family.</text>
</comment>
<dbReference type="PANTHER" id="PTHR30177">
    <property type="entry name" value="GLYCINE BETAINE/L-PROLINE TRANSPORT SYSTEM PERMEASE PROTEIN PROW"/>
    <property type="match status" value="1"/>
</dbReference>
<dbReference type="Proteomes" id="UP001335665">
    <property type="component" value="Unassembled WGS sequence"/>
</dbReference>
<evidence type="ECO:0000256" key="3">
    <source>
        <dbReference type="ARBA" id="ARBA00022692"/>
    </source>
</evidence>
<dbReference type="InterPro" id="IPR051204">
    <property type="entry name" value="ABC_transp_perm/SBD"/>
</dbReference>
<protein>
    <submittedName>
        <fullName evidence="8">ABC transporter permease</fullName>
    </submittedName>
</protein>
<feature type="transmembrane region" description="Helical" evidence="6">
    <location>
        <begin position="33"/>
        <end position="56"/>
    </location>
</feature>
<feature type="transmembrane region" description="Helical" evidence="6">
    <location>
        <begin position="191"/>
        <end position="215"/>
    </location>
</feature>
<keyword evidence="2 6" id="KW-0813">Transport</keyword>
<feature type="transmembrane region" description="Helical" evidence="6">
    <location>
        <begin position="93"/>
        <end position="115"/>
    </location>
</feature>
<gene>
    <name evidence="8" type="ORF">PS396_06530</name>
</gene>
<name>A0ABU7SUD9_9LACO</name>
<dbReference type="RefSeq" id="WP_331191879.1">
    <property type="nucleotide sequence ID" value="NZ_JAQSEN010000012.1"/>
</dbReference>